<keyword evidence="5 6" id="KW-0472">Membrane</keyword>
<dbReference type="Gene3D" id="1.10.3720.10">
    <property type="entry name" value="MetI-like"/>
    <property type="match status" value="1"/>
</dbReference>
<dbReference type="GO" id="GO:0055085">
    <property type="term" value="P:transmembrane transport"/>
    <property type="evidence" value="ECO:0007669"/>
    <property type="project" value="InterPro"/>
</dbReference>
<organism evidence="8 9">
    <name type="scientific">Stackebrandtia endophytica</name>
    <dbReference type="NCBI Taxonomy" id="1496996"/>
    <lineage>
        <taxon>Bacteria</taxon>
        <taxon>Bacillati</taxon>
        <taxon>Actinomycetota</taxon>
        <taxon>Actinomycetes</taxon>
        <taxon>Glycomycetales</taxon>
        <taxon>Glycomycetaceae</taxon>
        <taxon>Stackebrandtia</taxon>
    </lineage>
</organism>
<evidence type="ECO:0000256" key="4">
    <source>
        <dbReference type="ARBA" id="ARBA00022989"/>
    </source>
</evidence>
<reference evidence="8 9" key="1">
    <citation type="submission" date="2019-06" db="EMBL/GenBank/DDBJ databases">
        <title>Sequencing the genomes of 1000 actinobacteria strains.</title>
        <authorList>
            <person name="Klenk H.-P."/>
        </authorList>
    </citation>
    <scope>NUCLEOTIDE SEQUENCE [LARGE SCALE GENOMIC DNA]</scope>
    <source>
        <strain evidence="8 9">DSM 45928</strain>
    </source>
</reference>
<evidence type="ECO:0000259" key="7">
    <source>
        <dbReference type="PROSITE" id="PS50928"/>
    </source>
</evidence>
<dbReference type="CDD" id="cd06261">
    <property type="entry name" value="TM_PBP2"/>
    <property type="match status" value="1"/>
</dbReference>
<evidence type="ECO:0000313" key="9">
    <source>
        <dbReference type="Proteomes" id="UP000317043"/>
    </source>
</evidence>
<evidence type="ECO:0000256" key="5">
    <source>
        <dbReference type="ARBA" id="ARBA00023136"/>
    </source>
</evidence>
<dbReference type="InterPro" id="IPR000515">
    <property type="entry name" value="MetI-like"/>
</dbReference>
<gene>
    <name evidence="8" type="ORF">FB566_4488</name>
</gene>
<dbReference type="PANTHER" id="PTHR30177:SF4">
    <property type="entry name" value="OSMOPROTECTANT IMPORT PERMEASE PROTEIN OSMW"/>
    <property type="match status" value="1"/>
</dbReference>
<evidence type="ECO:0000256" key="3">
    <source>
        <dbReference type="ARBA" id="ARBA00022692"/>
    </source>
</evidence>
<dbReference type="RefSeq" id="WP_142043787.1">
    <property type="nucleotide sequence ID" value="NZ_JBHTGS010000002.1"/>
</dbReference>
<dbReference type="OrthoDB" id="9801163at2"/>
<feature type="transmembrane region" description="Helical" evidence="6">
    <location>
        <begin position="75"/>
        <end position="93"/>
    </location>
</feature>
<dbReference type="Proteomes" id="UP000317043">
    <property type="component" value="Unassembled WGS sequence"/>
</dbReference>
<comment type="subcellular location">
    <subcellularLocation>
        <location evidence="6">Cell membrane</location>
        <topology evidence="6">Multi-pass membrane protein</topology>
    </subcellularLocation>
    <subcellularLocation>
        <location evidence="1">Membrane</location>
        <topology evidence="1">Multi-pass membrane protein</topology>
    </subcellularLocation>
</comment>
<dbReference type="InterPro" id="IPR051204">
    <property type="entry name" value="ABC_transp_perm/SBD"/>
</dbReference>
<accession>A0A543B235</accession>
<dbReference type="PANTHER" id="PTHR30177">
    <property type="entry name" value="GLYCINE BETAINE/L-PROLINE TRANSPORT SYSTEM PERMEASE PROTEIN PROW"/>
    <property type="match status" value="1"/>
</dbReference>
<comment type="caution">
    <text evidence="8">The sequence shown here is derived from an EMBL/GenBank/DDBJ whole genome shotgun (WGS) entry which is preliminary data.</text>
</comment>
<feature type="transmembrane region" description="Helical" evidence="6">
    <location>
        <begin position="20"/>
        <end position="41"/>
    </location>
</feature>
<feature type="transmembrane region" description="Helical" evidence="6">
    <location>
        <begin position="179"/>
        <end position="204"/>
    </location>
</feature>
<evidence type="ECO:0000313" key="8">
    <source>
        <dbReference type="EMBL" id="TQL78891.1"/>
    </source>
</evidence>
<feature type="domain" description="ABC transmembrane type-1" evidence="7">
    <location>
        <begin position="18"/>
        <end position="201"/>
    </location>
</feature>
<dbReference type="AlphaFoldDB" id="A0A543B235"/>
<dbReference type="InterPro" id="IPR035906">
    <property type="entry name" value="MetI-like_sf"/>
</dbReference>
<keyword evidence="3 6" id="KW-0812">Transmembrane</keyword>
<evidence type="ECO:0000256" key="1">
    <source>
        <dbReference type="ARBA" id="ARBA00004141"/>
    </source>
</evidence>
<feature type="transmembrane region" description="Helical" evidence="6">
    <location>
        <begin position="48"/>
        <end position="69"/>
    </location>
</feature>
<dbReference type="GO" id="GO:0005886">
    <property type="term" value="C:plasma membrane"/>
    <property type="evidence" value="ECO:0007669"/>
    <property type="project" value="UniProtKB-SubCell"/>
</dbReference>
<sequence>MSFFGYVRDNAQLLTFEFLQYASMVFQCVLAAAIIGMALAIASYRRPWLAALSTGVASVIFTIPSLALFGLMVPVFGLGVTPAVVALTFYALLPIIRNGIVGLSNVDSSMVDAARGMGMGRTAILAKVELPLAWPVVLTGIRVATQLTMGVGAIAAYVSGPGLGDQIFSGLARLGGANSLNAILAGTIGIIILALLFDAAFVLIGRLTTSRGLRV</sequence>
<protein>
    <submittedName>
        <fullName evidence="8">Osmoprotectant transport system permease protein</fullName>
    </submittedName>
</protein>
<proteinExistence type="inferred from homology"/>
<keyword evidence="2 6" id="KW-0813">Transport</keyword>
<keyword evidence="4 6" id="KW-1133">Transmembrane helix</keyword>
<evidence type="ECO:0000256" key="6">
    <source>
        <dbReference type="RuleBase" id="RU363032"/>
    </source>
</evidence>
<dbReference type="SUPFAM" id="SSF161098">
    <property type="entry name" value="MetI-like"/>
    <property type="match status" value="1"/>
</dbReference>
<dbReference type="PROSITE" id="PS50928">
    <property type="entry name" value="ABC_TM1"/>
    <property type="match status" value="1"/>
</dbReference>
<dbReference type="Pfam" id="PF00528">
    <property type="entry name" value="BPD_transp_1"/>
    <property type="match status" value="1"/>
</dbReference>
<dbReference type="GO" id="GO:0031460">
    <property type="term" value="P:glycine betaine transport"/>
    <property type="evidence" value="ECO:0007669"/>
    <property type="project" value="TreeGrafter"/>
</dbReference>
<name>A0A543B235_9ACTN</name>
<dbReference type="EMBL" id="VFOW01000001">
    <property type="protein sequence ID" value="TQL78891.1"/>
    <property type="molecule type" value="Genomic_DNA"/>
</dbReference>
<dbReference type="InParanoid" id="A0A543B235"/>
<comment type="similarity">
    <text evidence="6">Belongs to the binding-protein-dependent transport system permease family.</text>
</comment>
<evidence type="ECO:0000256" key="2">
    <source>
        <dbReference type="ARBA" id="ARBA00022448"/>
    </source>
</evidence>
<keyword evidence="9" id="KW-1185">Reference proteome</keyword>